<dbReference type="RefSeq" id="WP_220227323.1">
    <property type="nucleotide sequence ID" value="NZ_JAICBX010000001.1"/>
</dbReference>
<sequence length="46" mass="5249">MPDFTVGVLMEKMVSERDELMLGRHFPLPSHGTVRMDGEAFWLVEG</sequence>
<keyword evidence="2" id="KW-1185">Reference proteome</keyword>
<dbReference type="AlphaFoldDB" id="A0AAE2ZL55"/>
<reference evidence="1" key="1">
    <citation type="submission" date="2021-08" db="EMBL/GenBank/DDBJ databases">
        <title>Hoeflea bacterium WL0058 sp. nov., isolated from the sediment.</title>
        <authorList>
            <person name="Wang L."/>
            <person name="Zhang D."/>
        </authorList>
    </citation>
    <scope>NUCLEOTIDE SEQUENCE</scope>
    <source>
        <strain evidence="1">WL0058</strain>
    </source>
</reference>
<dbReference type="EMBL" id="JAICBX010000001">
    <property type="protein sequence ID" value="MBW8636660.1"/>
    <property type="molecule type" value="Genomic_DNA"/>
</dbReference>
<gene>
    <name evidence="1" type="ORF">K1W69_05605</name>
</gene>
<protein>
    <submittedName>
        <fullName evidence="1">Uncharacterized protein</fullName>
    </submittedName>
</protein>
<comment type="caution">
    <text evidence="1">The sequence shown here is derived from an EMBL/GenBank/DDBJ whole genome shotgun (WGS) entry which is preliminary data.</text>
</comment>
<proteinExistence type="predicted"/>
<evidence type="ECO:0000313" key="1">
    <source>
        <dbReference type="EMBL" id="MBW8636660.1"/>
    </source>
</evidence>
<name>A0AAE2ZL55_9HYPH</name>
<organism evidence="1 2">
    <name type="scientific">Flavimaribacter sediminis</name>
    <dbReference type="NCBI Taxonomy" id="2865987"/>
    <lineage>
        <taxon>Bacteria</taxon>
        <taxon>Pseudomonadati</taxon>
        <taxon>Pseudomonadota</taxon>
        <taxon>Alphaproteobacteria</taxon>
        <taxon>Hyphomicrobiales</taxon>
        <taxon>Rhizobiaceae</taxon>
        <taxon>Flavimaribacter</taxon>
    </lineage>
</organism>
<accession>A0AAE2ZL55</accession>
<evidence type="ECO:0000313" key="2">
    <source>
        <dbReference type="Proteomes" id="UP001196509"/>
    </source>
</evidence>
<dbReference type="Proteomes" id="UP001196509">
    <property type="component" value="Unassembled WGS sequence"/>
</dbReference>